<dbReference type="AlphaFoldDB" id="A0AA42CFN3"/>
<keyword evidence="6 7" id="KW-0472">Membrane</keyword>
<keyword evidence="3" id="KW-1003">Cell membrane</keyword>
<evidence type="ECO:0000256" key="1">
    <source>
        <dbReference type="ARBA" id="ARBA00004651"/>
    </source>
</evidence>
<keyword evidence="8" id="KW-0969">Cilium</keyword>
<comment type="similarity">
    <text evidence="2">Belongs to the FliR/MopE/SpaR family.</text>
</comment>
<feature type="transmembrane region" description="Helical" evidence="7">
    <location>
        <begin position="129"/>
        <end position="150"/>
    </location>
</feature>
<feature type="transmembrane region" description="Helical" evidence="7">
    <location>
        <begin position="225"/>
        <end position="247"/>
    </location>
</feature>
<dbReference type="InterPro" id="IPR002010">
    <property type="entry name" value="T3SS_IM_R"/>
</dbReference>
<accession>A0AA42CFN3</accession>
<evidence type="ECO:0000256" key="2">
    <source>
        <dbReference type="ARBA" id="ARBA00009772"/>
    </source>
</evidence>
<dbReference type="EMBL" id="JAPDNT010000006">
    <property type="protein sequence ID" value="MCW3475096.1"/>
    <property type="molecule type" value="Genomic_DNA"/>
</dbReference>
<reference evidence="8" key="2">
    <citation type="submission" date="2022-10" db="EMBL/GenBank/DDBJ databases">
        <authorList>
            <person name="Trinh H.N."/>
        </authorList>
    </citation>
    <scope>NUCLEOTIDE SEQUENCE</scope>
    <source>
        <strain evidence="8">RN2-1</strain>
    </source>
</reference>
<dbReference type="Pfam" id="PF01311">
    <property type="entry name" value="Bac_export_1"/>
    <property type="match status" value="1"/>
</dbReference>
<feature type="transmembrane region" description="Helical" evidence="7">
    <location>
        <begin position="12"/>
        <end position="33"/>
    </location>
</feature>
<keyword evidence="8" id="KW-0282">Flagellum</keyword>
<evidence type="ECO:0000256" key="7">
    <source>
        <dbReference type="SAM" id="Phobius"/>
    </source>
</evidence>
<feature type="transmembrane region" description="Helical" evidence="7">
    <location>
        <begin position="45"/>
        <end position="65"/>
    </location>
</feature>
<reference evidence="8" key="1">
    <citation type="submission" date="2022-09" db="EMBL/GenBank/DDBJ databases">
        <title>Rhodovastum sp. nov. RN2-1 isolated from soil in Seongnam, South Korea.</title>
        <authorList>
            <person name="Le N.T."/>
        </authorList>
    </citation>
    <scope>NUCLEOTIDE SEQUENCE</scope>
    <source>
        <strain evidence="8">RN2-1</strain>
    </source>
</reference>
<keyword evidence="8" id="KW-0966">Cell projection</keyword>
<evidence type="ECO:0000313" key="8">
    <source>
        <dbReference type="EMBL" id="MCW3475096.1"/>
    </source>
</evidence>
<dbReference type="Proteomes" id="UP001165679">
    <property type="component" value="Unassembled WGS sequence"/>
</dbReference>
<comment type="subcellular location">
    <subcellularLocation>
        <location evidence="1">Cell membrane</location>
        <topology evidence="1">Multi-pass membrane protein</topology>
    </subcellularLocation>
</comment>
<evidence type="ECO:0000256" key="4">
    <source>
        <dbReference type="ARBA" id="ARBA00022692"/>
    </source>
</evidence>
<feature type="transmembrane region" description="Helical" evidence="7">
    <location>
        <begin position="191"/>
        <end position="213"/>
    </location>
</feature>
<dbReference type="RefSeq" id="WP_264713788.1">
    <property type="nucleotide sequence ID" value="NZ_JAPDNT010000006.1"/>
</dbReference>
<evidence type="ECO:0000313" key="9">
    <source>
        <dbReference type="Proteomes" id="UP001165679"/>
    </source>
</evidence>
<dbReference type="GO" id="GO:0006605">
    <property type="term" value="P:protein targeting"/>
    <property type="evidence" value="ECO:0007669"/>
    <property type="project" value="InterPro"/>
</dbReference>
<proteinExistence type="inferred from homology"/>
<evidence type="ECO:0000256" key="3">
    <source>
        <dbReference type="ARBA" id="ARBA00022475"/>
    </source>
</evidence>
<dbReference type="GO" id="GO:0005886">
    <property type="term" value="C:plasma membrane"/>
    <property type="evidence" value="ECO:0007669"/>
    <property type="project" value="UniProtKB-SubCell"/>
</dbReference>
<keyword evidence="9" id="KW-1185">Reference proteome</keyword>
<evidence type="ECO:0000256" key="5">
    <source>
        <dbReference type="ARBA" id="ARBA00022989"/>
    </source>
</evidence>
<name>A0AA42CFN3_9PROT</name>
<protein>
    <submittedName>
        <fullName evidence="8">Flagellar biosynthetic protein FliR</fullName>
    </submittedName>
</protein>
<dbReference type="PANTHER" id="PTHR30065:SF8">
    <property type="entry name" value="FLAGELLAR BIOSYNTHETIC PROTEIN FLIR"/>
    <property type="match status" value="1"/>
</dbReference>
<dbReference type="PANTHER" id="PTHR30065">
    <property type="entry name" value="FLAGELLAR BIOSYNTHETIC PROTEIN FLIR"/>
    <property type="match status" value="1"/>
</dbReference>
<comment type="caution">
    <text evidence="8">The sequence shown here is derived from an EMBL/GenBank/DDBJ whole genome shotgun (WGS) entry which is preliminary data.</text>
</comment>
<keyword evidence="4 7" id="KW-0812">Transmembrane</keyword>
<dbReference type="PRINTS" id="PR00953">
    <property type="entry name" value="TYPE3IMRPROT"/>
</dbReference>
<keyword evidence="5 7" id="KW-1133">Transmembrane helix</keyword>
<sequence length="259" mass="25772">MSADDAAFLAQLPAWAFATGLLIARVGGACMLLPGIGELELPATVRAGFTLALVAVLLPVVAPQIPPVPGDALRAAGMVAAELATGLWLGWLTRLLLVALPMAGQIAAGMAGLTNVLQPDPALGPQTAAMARLLALAAPAAVLASGLHVLPLSALAGSYTLVPPGALLPAADSAEVAVGAVGESFALSLRLAAPFVLAGTVWQVALGLLARLVPQLQVYFAAMPGQILGGILLLGVLGGAMLAAWQADLQSAFAALPGL</sequence>
<gene>
    <name evidence="8" type="ORF">OL599_10990</name>
</gene>
<evidence type="ECO:0000256" key="6">
    <source>
        <dbReference type="ARBA" id="ARBA00023136"/>
    </source>
</evidence>
<organism evidence="8 9">
    <name type="scientific">Limobrevibacterium gyesilva</name>
    <dbReference type="NCBI Taxonomy" id="2991712"/>
    <lineage>
        <taxon>Bacteria</taxon>
        <taxon>Pseudomonadati</taxon>
        <taxon>Pseudomonadota</taxon>
        <taxon>Alphaproteobacteria</taxon>
        <taxon>Acetobacterales</taxon>
        <taxon>Acetobacteraceae</taxon>
        <taxon>Limobrevibacterium</taxon>
    </lineage>
</organism>